<dbReference type="RefSeq" id="WP_009379975.1">
    <property type="nucleotide sequence ID" value="NZ_CAACXN010000014.1"/>
</dbReference>
<reference evidence="6" key="2">
    <citation type="submission" date="2016-01" db="EMBL/GenBank/DDBJ databases">
        <authorList>
            <person name="Hong K.W."/>
        </authorList>
    </citation>
    <scope>NUCLEOTIDE SEQUENCE</scope>
    <source>
        <strain evidence="6">M40</strain>
    </source>
</reference>
<dbReference type="SUPFAM" id="SSF51230">
    <property type="entry name" value="Single hybrid motif"/>
    <property type="match status" value="1"/>
</dbReference>
<evidence type="ECO:0000313" key="11">
    <source>
        <dbReference type="Proteomes" id="UP000216867"/>
    </source>
</evidence>
<dbReference type="GO" id="GO:0009249">
    <property type="term" value="P:protein lipoylation"/>
    <property type="evidence" value="ECO:0007669"/>
    <property type="project" value="TreeGrafter"/>
</dbReference>
<evidence type="ECO:0000313" key="13">
    <source>
        <dbReference type="Proteomes" id="UP000594979"/>
    </source>
</evidence>
<dbReference type="Proteomes" id="UP000216867">
    <property type="component" value="Unassembled WGS sequence"/>
</dbReference>
<dbReference type="InterPro" id="IPR000089">
    <property type="entry name" value="Biotin_lipoyl"/>
</dbReference>
<evidence type="ECO:0000256" key="3">
    <source>
        <dbReference type="HAMAP-Rule" id="MF_00272"/>
    </source>
</evidence>
<reference evidence="9 12" key="4">
    <citation type="submission" date="2019-02" db="EMBL/GenBank/DDBJ databases">
        <authorList>
            <consortium name="Pathogen Informatics"/>
        </authorList>
    </citation>
    <scope>NUCLEOTIDE SEQUENCE [LARGE SCALE GENOMIC DNA]</scope>
    <source>
        <strain evidence="9 12">3012STDY7078520</strain>
    </source>
</reference>
<dbReference type="GeneID" id="99773193"/>
<feature type="domain" description="Lipoyl-binding" evidence="5">
    <location>
        <begin position="27"/>
        <end position="109"/>
    </location>
</feature>
<dbReference type="GO" id="GO:0019464">
    <property type="term" value="P:glycine decarboxylation via glycine cleavage system"/>
    <property type="evidence" value="ECO:0007669"/>
    <property type="project" value="UniProtKB-UniRule"/>
</dbReference>
<reference evidence="8 13" key="5">
    <citation type="submission" date="2020-12" db="EMBL/GenBank/DDBJ databases">
        <title>FDA dAtabase for Regulatory Grade micrObial Sequences (FDA-ARGOS): Supporting development and validation of Infectious Disease Dx tests.</title>
        <authorList>
            <person name="Sproer C."/>
            <person name="Gronow S."/>
            <person name="Severitt S."/>
            <person name="Schroder I."/>
            <person name="Tallon L."/>
            <person name="Sadzewicz L."/>
            <person name="Zhao X."/>
            <person name="Boylan J."/>
            <person name="Ott S."/>
            <person name="Bowen H."/>
            <person name="Vavikolanu K."/>
            <person name="Mehta A."/>
            <person name="Aluvathingal J."/>
            <person name="Nadendla S."/>
            <person name="Lowell S."/>
            <person name="Myers T."/>
            <person name="Yan Y."/>
            <person name="Sichtig H."/>
        </authorList>
    </citation>
    <scope>NUCLEOTIDE SEQUENCE [LARGE SCALE GENOMIC DNA]</scope>
    <source>
        <strain evidence="8 13">FDAARGOS_902</strain>
    </source>
</reference>
<dbReference type="PROSITE" id="PS00189">
    <property type="entry name" value="LIPOYL"/>
    <property type="match status" value="1"/>
</dbReference>
<dbReference type="AlphaFoldDB" id="A0A162YCL1"/>
<dbReference type="PANTHER" id="PTHR11715:SF3">
    <property type="entry name" value="GLYCINE CLEAVAGE SYSTEM H PROTEIN-RELATED"/>
    <property type="match status" value="1"/>
</dbReference>
<reference evidence="7 11" key="3">
    <citation type="submission" date="2017-04" db="EMBL/GenBank/DDBJ databases">
        <title>Kefir bacterial isolates.</title>
        <authorList>
            <person name="Kim Y."/>
            <person name="Blasche S."/>
            <person name="Patil K.R."/>
        </authorList>
    </citation>
    <scope>NUCLEOTIDE SEQUENCE [LARGE SCALE GENOMIC DNA]</scope>
    <source>
        <strain evidence="7 11">OG2</strain>
    </source>
</reference>
<dbReference type="Gene3D" id="2.40.50.100">
    <property type="match status" value="1"/>
</dbReference>
<evidence type="ECO:0000256" key="2">
    <source>
        <dbReference type="ARBA" id="ARBA00022823"/>
    </source>
</evidence>
<name>A0A162YCL1_9MICO</name>
<evidence type="ECO:0000313" key="8">
    <source>
        <dbReference type="EMBL" id="QPS33113.1"/>
    </source>
</evidence>
<protein>
    <recommendedName>
        <fullName evidence="3">Glycine cleavage system H protein</fullName>
    </recommendedName>
</protein>
<dbReference type="HAMAP" id="MF_00272">
    <property type="entry name" value="GcvH"/>
    <property type="match status" value="1"/>
</dbReference>
<dbReference type="GO" id="GO:0005960">
    <property type="term" value="C:glycine cleavage complex"/>
    <property type="evidence" value="ECO:0007669"/>
    <property type="project" value="InterPro"/>
</dbReference>
<dbReference type="NCBIfam" id="NF002270">
    <property type="entry name" value="PRK01202.1"/>
    <property type="match status" value="1"/>
</dbReference>
<dbReference type="EMBL" id="NCWY01000013">
    <property type="protein sequence ID" value="PAK94257.1"/>
    <property type="molecule type" value="Genomic_DNA"/>
</dbReference>
<proteinExistence type="inferred from homology"/>
<evidence type="ECO:0000313" key="10">
    <source>
        <dbReference type="Proteomes" id="UP000076612"/>
    </source>
</evidence>
<dbReference type="NCBIfam" id="TIGR00527">
    <property type="entry name" value="gcvH"/>
    <property type="match status" value="1"/>
</dbReference>
<comment type="cofactor">
    <cofactor evidence="3">
        <name>(R)-lipoate</name>
        <dbReference type="ChEBI" id="CHEBI:83088"/>
    </cofactor>
    <text evidence="3">Binds 1 lipoyl cofactor covalently.</text>
</comment>
<organism evidence="7 11">
    <name type="scientific">Brevibacterium casei</name>
    <dbReference type="NCBI Taxonomy" id="33889"/>
    <lineage>
        <taxon>Bacteria</taxon>
        <taxon>Bacillati</taxon>
        <taxon>Actinomycetota</taxon>
        <taxon>Actinomycetes</taxon>
        <taxon>Micrococcales</taxon>
        <taxon>Brevibacteriaceae</taxon>
        <taxon>Brevibacterium</taxon>
    </lineage>
</organism>
<comment type="subunit">
    <text evidence="3">The glycine cleavage system is composed of four proteins: P, T, L and H.</text>
</comment>
<evidence type="ECO:0000313" key="7">
    <source>
        <dbReference type="EMBL" id="PAK94257.1"/>
    </source>
</evidence>
<gene>
    <name evidence="9" type="primary">gcvH_1</name>
    <name evidence="3 8" type="synonym">gcvH</name>
    <name evidence="6" type="ORF">AVW13_02630</name>
    <name evidence="7" type="ORF">B8X04_13970</name>
    <name evidence="8" type="ORF">I6G59_14290</name>
    <name evidence="9" type="ORF">NCTC12391_01565</name>
</gene>
<keyword evidence="2 3" id="KW-0450">Lipoyl</keyword>
<accession>A0A162YCL1</accession>
<dbReference type="InterPro" id="IPR017453">
    <property type="entry name" value="GCV_H_sub"/>
</dbReference>
<dbReference type="Proteomes" id="UP000386281">
    <property type="component" value="Unassembled WGS sequence"/>
</dbReference>
<dbReference type="CDD" id="cd06848">
    <property type="entry name" value="GCS_H"/>
    <property type="match status" value="1"/>
</dbReference>
<comment type="similarity">
    <text evidence="1 3">Belongs to the GcvH family.</text>
</comment>
<reference evidence="10" key="1">
    <citation type="submission" date="2016-01" db="EMBL/GenBank/DDBJ databases">
        <title>Draft genome of Chromobacterium sp. F49.</title>
        <authorList>
            <person name="Hong K.W."/>
        </authorList>
    </citation>
    <scope>NUCLEOTIDE SEQUENCE [LARGE SCALE GENOMIC DNA]</scope>
    <source>
        <strain evidence="10">M40</strain>
    </source>
</reference>
<evidence type="ECO:0000256" key="4">
    <source>
        <dbReference type="PIRSR" id="PIRSR617453-50"/>
    </source>
</evidence>
<evidence type="ECO:0000256" key="1">
    <source>
        <dbReference type="ARBA" id="ARBA00009249"/>
    </source>
</evidence>
<dbReference type="PROSITE" id="PS50968">
    <property type="entry name" value="BIOTINYL_LIPOYL"/>
    <property type="match status" value="1"/>
</dbReference>
<dbReference type="EMBL" id="CP065682">
    <property type="protein sequence ID" value="QPS33113.1"/>
    <property type="molecule type" value="Genomic_DNA"/>
</dbReference>
<evidence type="ECO:0000313" key="12">
    <source>
        <dbReference type="Proteomes" id="UP000386281"/>
    </source>
</evidence>
<feature type="modified residue" description="N6-lipoyllysine" evidence="3 4">
    <location>
        <position position="68"/>
    </location>
</feature>
<dbReference type="EMBL" id="CAACXN010000014">
    <property type="protein sequence ID" value="VEW12480.1"/>
    <property type="molecule type" value="Genomic_DNA"/>
</dbReference>
<dbReference type="InterPro" id="IPR011053">
    <property type="entry name" value="Single_hybrid_motif"/>
</dbReference>
<dbReference type="PANTHER" id="PTHR11715">
    <property type="entry name" value="GLYCINE CLEAVAGE SYSTEM H PROTEIN"/>
    <property type="match status" value="1"/>
</dbReference>
<dbReference type="STRING" id="33889.AVW13_02630"/>
<evidence type="ECO:0000313" key="9">
    <source>
        <dbReference type="EMBL" id="VEW12480.1"/>
    </source>
</evidence>
<evidence type="ECO:0000313" key="6">
    <source>
        <dbReference type="EMBL" id="KZE11822.1"/>
    </source>
</evidence>
<dbReference type="Proteomes" id="UP000076612">
    <property type="component" value="Unassembled WGS sequence"/>
</dbReference>
<comment type="function">
    <text evidence="3">The glycine cleavage system catalyzes the degradation of glycine. The H protein shuttles the methylamine group of glycine from the P protein to the T protein.</text>
</comment>
<sequence>MAELDFPVSYLYSKDHEWVHTTEDNAVYRVGITDFAQSQLGDVVYVDLPAVGDAITMGESCGEVESTKSVSDLIAPLSGTITHVNDALEGRPETVNSSPYEDGWMYLVEASDPEQVTGLMDEEQYHKLVQSEEA</sequence>
<dbReference type="KEGG" id="bcau:I6G59_14290"/>
<dbReference type="InterPro" id="IPR033753">
    <property type="entry name" value="GCV_H/Fam206"/>
</dbReference>
<dbReference type="Proteomes" id="UP000594979">
    <property type="component" value="Chromosome"/>
</dbReference>
<dbReference type="InterPro" id="IPR002930">
    <property type="entry name" value="GCV_H"/>
</dbReference>
<dbReference type="InterPro" id="IPR003016">
    <property type="entry name" value="2-oxoA_DH_lipoyl-BS"/>
</dbReference>
<dbReference type="EMBL" id="LQQR01000056">
    <property type="protein sequence ID" value="KZE11822.1"/>
    <property type="molecule type" value="Genomic_DNA"/>
</dbReference>
<dbReference type="GO" id="GO:0005737">
    <property type="term" value="C:cytoplasm"/>
    <property type="evidence" value="ECO:0007669"/>
    <property type="project" value="TreeGrafter"/>
</dbReference>
<dbReference type="Pfam" id="PF01597">
    <property type="entry name" value="GCV_H"/>
    <property type="match status" value="1"/>
</dbReference>
<evidence type="ECO:0000259" key="5">
    <source>
        <dbReference type="PROSITE" id="PS50968"/>
    </source>
</evidence>